<accession>X1GI48</accession>
<dbReference type="Gene3D" id="2.160.20.10">
    <property type="entry name" value="Single-stranded right-handed beta-helix, Pectin lyase-like"/>
    <property type="match status" value="1"/>
</dbReference>
<reference evidence="2" key="1">
    <citation type="journal article" date="2014" name="Front. Microbiol.">
        <title>High frequency of phylogenetically diverse reductive dehalogenase-homologous genes in deep subseafloor sedimentary metagenomes.</title>
        <authorList>
            <person name="Kawai M."/>
            <person name="Futagami T."/>
            <person name="Toyoda A."/>
            <person name="Takaki Y."/>
            <person name="Nishi S."/>
            <person name="Hori S."/>
            <person name="Arai W."/>
            <person name="Tsubouchi T."/>
            <person name="Morono Y."/>
            <person name="Uchiyama I."/>
            <person name="Ito T."/>
            <person name="Fujiyama A."/>
            <person name="Inagaki F."/>
            <person name="Takami H."/>
        </authorList>
    </citation>
    <scope>NUCLEOTIDE SEQUENCE</scope>
    <source>
        <strain evidence="2">Expedition CK06-06</strain>
    </source>
</reference>
<evidence type="ECO:0000259" key="1">
    <source>
        <dbReference type="Pfam" id="PF13229"/>
    </source>
</evidence>
<dbReference type="InterPro" id="IPR022441">
    <property type="entry name" value="Para_beta_helix_rpt-2"/>
</dbReference>
<dbReference type="Pfam" id="PF13229">
    <property type="entry name" value="Beta_helix"/>
    <property type="match status" value="1"/>
</dbReference>
<feature type="domain" description="Right handed beta helix" evidence="1">
    <location>
        <begin position="43"/>
        <end position="165"/>
    </location>
</feature>
<evidence type="ECO:0000313" key="2">
    <source>
        <dbReference type="EMBL" id="GAH32698.1"/>
    </source>
</evidence>
<feature type="non-terminal residue" evidence="2">
    <location>
        <position position="216"/>
    </location>
</feature>
<organism evidence="2">
    <name type="scientific">marine sediment metagenome</name>
    <dbReference type="NCBI Taxonomy" id="412755"/>
    <lineage>
        <taxon>unclassified sequences</taxon>
        <taxon>metagenomes</taxon>
        <taxon>ecological metagenomes</taxon>
    </lineage>
</organism>
<dbReference type="InterPro" id="IPR039448">
    <property type="entry name" value="Beta_helix"/>
</dbReference>
<comment type="caution">
    <text evidence="2">The sequence shown here is derived from an EMBL/GenBank/DDBJ whole genome shotgun (WGS) entry which is preliminary data.</text>
</comment>
<name>X1GI48_9ZZZZ</name>
<dbReference type="NCBIfam" id="TIGR03804">
    <property type="entry name" value="para_beta_helix"/>
    <property type="match status" value="1"/>
</dbReference>
<gene>
    <name evidence="2" type="ORF">S03H2_23785</name>
</gene>
<dbReference type="InterPro" id="IPR012334">
    <property type="entry name" value="Pectin_lyas_fold"/>
</dbReference>
<sequence length="216" mass="24732">IRINNNSDWGALSGNSWFQGSGTFLDPYIISNITINIPRFPYYTSSIRIINTTAYFIIQNCVVDYINIMNTTAYFIVQDCALKDSPLYLANVEKGLIYNNELHKYGDYSLRLRDCYNVSIVRNNAFDGFRIRDSEKINVSNNVITDAFTGISLSQSSNCSIWRNEIRLTDNYIRSNYVQIDYVTGIRIFGSYFNTITENHFYCIPNPFEGNGGLGN</sequence>
<dbReference type="SUPFAM" id="SSF51126">
    <property type="entry name" value="Pectin lyase-like"/>
    <property type="match status" value="1"/>
</dbReference>
<proteinExistence type="predicted"/>
<dbReference type="InterPro" id="IPR011050">
    <property type="entry name" value="Pectin_lyase_fold/virulence"/>
</dbReference>
<protein>
    <recommendedName>
        <fullName evidence="1">Right handed beta helix domain-containing protein</fullName>
    </recommendedName>
</protein>
<feature type="non-terminal residue" evidence="2">
    <location>
        <position position="1"/>
    </location>
</feature>
<dbReference type="AlphaFoldDB" id="X1GI48"/>
<dbReference type="EMBL" id="BARU01013055">
    <property type="protein sequence ID" value="GAH32698.1"/>
    <property type="molecule type" value="Genomic_DNA"/>
</dbReference>